<dbReference type="InterPro" id="IPR008878">
    <property type="entry name" value="Transposase_IS66_Orf2"/>
</dbReference>
<reference evidence="1 2" key="1">
    <citation type="submission" date="2018-03" db="EMBL/GenBank/DDBJ databases">
        <title>Genomic Encyclopedia of Archaeal and Bacterial Type Strains, Phase II (KMG-II): from individual species to whole genera.</title>
        <authorList>
            <person name="Goeker M."/>
        </authorList>
    </citation>
    <scope>NUCLEOTIDE SEQUENCE [LARGE SCALE GENOMIC DNA]</scope>
    <source>
        <strain evidence="1 2">DSM 100346</strain>
    </source>
</reference>
<evidence type="ECO:0000313" key="2">
    <source>
        <dbReference type="Proteomes" id="UP000245880"/>
    </source>
</evidence>
<sequence>MLLLTPNIRYFLYNQPVDKRYGIYSLAGRVQNGLHLNRVSGDVFVFSGKRCNQIGLL</sequence>
<protein>
    <submittedName>
        <fullName evidence="1">IS66 Orf2 like protein</fullName>
    </submittedName>
</protein>
<evidence type="ECO:0000313" key="1">
    <source>
        <dbReference type="EMBL" id="PWJ58300.1"/>
    </source>
</evidence>
<gene>
    <name evidence="1" type="ORF">CLV98_104159</name>
</gene>
<accession>A0A316ANE0</accession>
<dbReference type="Pfam" id="PF05717">
    <property type="entry name" value="TnpB_IS66"/>
    <property type="match status" value="1"/>
</dbReference>
<dbReference type="RefSeq" id="WP_109674165.1">
    <property type="nucleotide sequence ID" value="NZ_QGDT01000004.1"/>
</dbReference>
<name>A0A316ANE0_9BACT</name>
<comment type="caution">
    <text evidence="1">The sequence shown here is derived from an EMBL/GenBank/DDBJ whole genome shotgun (WGS) entry which is preliminary data.</text>
</comment>
<proteinExistence type="predicted"/>
<dbReference type="OrthoDB" id="4956084at2"/>
<dbReference type="Proteomes" id="UP000245880">
    <property type="component" value="Unassembled WGS sequence"/>
</dbReference>
<keyword evidence="2" id="KW-1185">Reference proteome</keyword>
<dbReference type="EMBL" id="QGDT01000004">
    <property type="protein sequence ID" value="PWJ58300.1"/>
    <property type="molecule type" value="Genomic_DNA"/>
</dbReference>
<organism evidence="1 2">
    <name type="scientific">Dyadobacter jejuensis</name>
    <dbReference type="NCBI Taxonomy" id="1082580"/>
    <lineage>
        <taxon>Bacteria</taxon>
        <taxon>Pseudomonadati</taxon>
        <taxon>Bacteroidota</taxon>
        <taxon>Cytophagia</taxon>
        <taxon>Cytophagales</taxon>
        <taxon>Spirosomataceae</taxon>
        <taxon>Dyadobacter</taxon>
    </lineage>
</organism>
<dbReference type="AlphaFoldDB" id="A0A316ANE0"/>